<dbReference type="PANTHER" id="PTHR11437">
    <property type="entry name" value="RIBONUCLEASE"/>
    <property type="match status" value="1"/>
</dbReference>
<protein>
    <submittedName>
        <fullName evidence="21">Ribonuclease K6 isoform X1</fullName>
    </submittedName>
</protein>
<dbReference type="PRINTS" id="PR00794">
    <property type="entry name" value="RIBONUCLEASE"/>
</dbReference>
<evidence type="ECO:0000256" key="5">
    <source>
        <dbReference type="ARBA" id="ARBA00022525"/>
    </source>
</evidence>
<evidence type="ECO:0000256" key="11">
    <source>
        <dbReference type="ARBA" id="ARBA00023022"/>
    </source>
</evidence>
<dbReference type="InterPro" id="IPR036816">
    <property type="entry name" value="RNaseA-like_dom_sf"/>
</dbReference>
<keyword evidence="7 16" id="KW-0540">Nuclease</keyword>
<evidence type="ECO:0000256" key="2">
    <source>
        <dbReference type="ARBA" id="ARBA00004463"/>
    </source>
</evidence>
<dbReference type="InterPro" id="IPR023411">
    <property type="entry name" value="RNaseA_AS"/>
</dbReference>
<dbReference type="Gene3D" id="3.10.130.10">
    <property type="entry name" value="Ribonuclease A-like domain"/>
    <property type="match status" value="1"/>
</dbReference>
<evidence type="ECO:0000256" key="3">
    <source>
        <dbReference type="ARBA" id="ARBA00004613"/>
    </source>
</evidence>
<evidence type="ECO:0000256" key="10">
    <source>
        <dbReference type="ARBA" id="ARBA00022801"/>
    </source>
</evidence>
<evidence type="ECO:0000256" key="6">
    <source>
        <dbReference type="ARBA" id="ARBA00022529"/>
    </source>
</evidence>
<proteinExistence type="inferred from homology"/>
<gene>
    <name evidence="21" type="primary">RNASE6</name>
</gene>
<evidence type="ECO:0000256" key="15">
    <source>
        <dbReference type="ARBA" id="ARBA00038824"/>
    </source>
</evidence>
<dbReference type="PROSITE" id="PS00127">
    <property type="entry name" value="RNASE_PANCREATIC"/>
    <property type="match status" value="1"/>
</dbReference>
<reference evidence="20" key="1">
    <citation type="journal article" date="2022" name="J. Hered.">
        <title>A De Novo Chromosome-Level Genome Assembly of the White-Tailed Deer, Odocoileus Virginianus.</title>
        <authorList>
            <person name="London E.W."/>
            <person name="Roca A.L."/>
            <person name="Novakofski J.E."/>
            <person name="Mateus-Pinilla N.E."/>
        </authorList>
    </citation>
    <scope>NUCLEOTIDE SEQUENCE [LARGE SCALE GENOMIC DNA]</scope>
</reference>
<keyword evidence="5" id="KW-0964">Secreted</keyword>
<evidence type="ECO:0000256" key="13">
    <source>
        <dbReference type="ARBA" id="ARBA00023180"/>
    </source>
</evidence>
<comment type="subunit">
    <text evidence="15">Interacts (via N-terminus) with bacterial lipopolysaccharide (LPS).</text>
</comment>
<keyword evidence="18" id="KW-1133">Transmembrane helix</keyword>
<keyword evidence="14" id="KW-0458">Lysosome</keyword>
<evidence type="ECO:0000256" key="4">
    <source>
        <dbReference type="ARBA" id="ARBA00005600"/>
    </source>
</evidence>
<feature type="transmembrane region" description="Helical" evidence="18">
    <location>
        <begin position="64"/>
        <end position="81"/>
    </location>
</feature>
<dbReference type="SUPFAM" id="SSF54076">
    <property type="entry name" value="RNase A-like"/>
    <property type="match status" value="1"/>
</dbReference>
<name>A0ABM4I9Y0_ODOVR</name>
<keyword evidence="12" id="KW-1015">Disulfide bond</keyword>
<dbReference type="GeneID" id="110140095"/>
<comment type="subcellular location">
    <subcellularLocation>
        <location evidence="2">Cytoplasmic granule</location>
    </subcellularLocation>
    <subcellularLocation>
        <location evidence="1">Lysosome</location>
    </subcellularLocation>
    <subcellularLocation>
        <location evidence="3">Secreted</location>
    </subcellularLocation>
</comment>
<dbReference type="PANTHER" id="PTHR11437:SF4">
    <property type="entry name" value="RIBONUCLEASE K6"/>
    <property type="match status" value="1"/>
</dbReference>
<dbReference type="Pfam" id="PF00074">
    <property type="entry name" value="RnaseA"/>
    <property type="match status" value="1"/>
</dbReference>
<evidence type="ECO:0000256" key="7">
    <source>
        <dbReference type="ARBA" id="ARBA00022722"/>
    </source>
</evidence>
<keyword evidence="8" id="KW-0732">Signal</keyword>
<feature type="compositionally biased region" description="Basic and acidic residues" evidence="17">
    <location>
        <begin position="1"/>
        <end position="12"/>
    </location>
</feature>
<evidence type="ECO:0000256" key="9">
    <source>
        <dbReference type="ARBA" id="ARBA00022759"/>
    </source>
</evidence>
<evidence type="ECO:0000256" key="17">
    <source>
        <dbReference type="SAM" id="MobiDB-lite"/>
    </source>
</evidence>
<feature type="domain" description="Ribonuclease A-domain" evidence="19">
    <location>
        <begin position="90"/>
        <end position="213"/>
    </location>
</feature>
<evidence type="ECO:0000256" key="18">
    <source>
        <dbReference type="SAM" id="Phobius"/>
    </source>
</evidence>
<dbReference type="SMART" id="SM00092">
    <property type="entry name" value="RNAse_Pc"/>
    <property type="match status" value="1"/>
</dbReference>
<dbReference type="RefSeq" id="XP_070324607.1">
    <property type="nucleotide sequence ID" value="XM_070468506.1"/>
</dbReference>
<keyword evidence="18" id="KW-0472">Membrane</keyword>
<comment type="similarity">
    <text evidence="4 16">Belongs to the pancreatic ribonuclease family.</text>
</comment>
<evidence type="ECO:0000313" key="20">
    <source>
        <dbReference type="Proteomes" id="UP001652640"/>
    </source>
</evidence>
<dbReference type="CDD" id="cd06265">
    <property type="entry name" value="RNase_A_canonical"/>
    <property type="match status" value="1"/>
</dbReference>
<keyword evidence="18" id="KW-0812">Transmembrane</keyword>
<evidence type="ECO:0000313" key="21">
    <source>
        <dbReference type="RefSeq" id="XP_070324607.1"/>
    </source>
</evidence>
<keyword evidence="11" id="KW-0044">Antibiotic</keyword>
<dbReference type="InterPro" id="IPR023412">
    <property type="entry name" value="RNaseA_domain"/>
</dbReference>
<evidence type="ECO:0000259" key="19">
    <source>
        <dbReference type="SMART" id="SM00092"/>
    </source>
</evidence>
<reference evidence="21" key="2">
    <citation type="submission" date="2025-08" db="UniProtKB">
        <authorList>
            <consortium name="RefSeq"/>
        </authorList>
    </citation>
    <scope>IDENTIFICATION</scope>
    <source>
        <tissue evidence="21">Tongue muscle</tissue>
    </source>
</reference>
<organism evidence="20 21">
    <name type="scientific">Odocoileus virginianus</name>
    <name type="common">White-tailed deer</name>
    <dbReference type="NCBI Taxonomy" id="9874"/>
    <lineage>
        <taxon>Eukaryota</taxon>
        <taxon>Metazoa</taxon>
        <taxon>Chordata</taxon>
        <taxon>Craniata</taxon>
        <taxon>Vertebrata</taxon>
        <taxon>Euteleostomi</taxon>
        <taxon>Mammalia</taxon>
        <taxon>Eutheria</taxon>
        <taxon>Laurasiatheria</taxon>
        <taxon>Artiodactyla</taxon>
        <taxon>Ruminantia</taxon>
        <taxon>Pecora</taxon>
        <taxon>Cervidae</taxon>
        <taxon>Odocoileinae</taxon>
        <taxon>Odocoileus</taxon>
    </lineage>
</organism>
<evidence type="ECO:0000256" key="16">
    <source>
        <dbReference type="RuleBase" id="RU000651"/>
    </source>
</evidence>
<sequence length="213" mass="24434">MRESGKARERLSLNKSPRKVWNPSPHRQTYHAWDENNRQKLLVLGLTTAARATLWRPEKMGPHLLGRSSLLLLLLGMWWAVRPLGAVPKGLTKARWFEIQHIQPRLLPCNKAMSGVNNYTRHCKPENTFLHNSFQDVIAVCDLPNIICKNGQHNCHQSPKPVNLTQCNLIAGRYPDCRYHDAAQYKFFVVACDPPQKTDPPYHLVPVHLDKIV</sequence>
<dbReference type="InterPro" id="IPR001427">
    <property type="entry name" value="RNaseA"/>
</dbReference>
<keyword evidence="9 16" id="KW-0255">Endonuclease</keyword>
<keyword evidence="13" id="KW-0325">Glycoprotein</keyword>
<keyword evidence="20" id="KW-1185">Reference proteome</keyword>
<evidence type="ECO:0000256" key="14">
    <source>
        <dbReference type="ARBA" id="ARBA00023228"/>
    </source>
</evidence>
<evidence type="ECO:0000256" key="8">
    <source>
        <dbReference type="ARBA" id="ARBA00022729"/>
    </source>
</evidence>
<feature type="region of interest" description="Disordered" evidence="17">
    <location>
        <begin position="1"/>
        <end position="26"/>
    </location>
</feature>
<keyword evidence="6" id="KW-0929">Antimicrobial</keyword>
<accession>A0ABM4I9Y0</accession>
<evidence type="ECO:0000256" key="1">
    <source>
        <dbReference type="ARBA" id="ARBA00004371"/>
    </source>
</evidence>
<keyword evidence="10 16" id="KW-0378">Hydrolase</keyword>
<evidence type="ECO:0000256" key="12">
    <source>
        <dbReference type="ARBA" id="ARBA00023157"/>
    </source>
</evidence>
<dbReference type="Proteomes" id="UP001652640">
    <property type="component" value="Chromosome 6"/>
</dbReference>